<dbReference type="EMBL" id="BDSP01000259">
    <property type="protein sequence ID" value="GAX27601.1"/>
    <property type="molecule type" value="Genomic_DNA"/>
</dbReference>
<protein>
    <submittedName>
        <fullName evidence="3">Uncharacterized protein</fullName>
    </submittedName>
</protein>
<dbReference type="AlphaFoldDB" id="A0A1Z5KNL4"/>
<feature type="chain" id="PRO_5012396618" evidence="2">
    <location>
        <begin position="20"/>
        <end position="256"/>
    </location>
</feature>
<keyword evidence="1" id="KW-0472">Membrane</keyword>
<dbReference type="InParanoid" id="A0A1Z5KNL4"/>
<dbReference type="Pfam" id="PF12263">
    <property type="entry name" value="DUF3611"/>
    <property type="match status" value="1"/>
</dbReference>
<dbReference type="PANTHER" id="PTHR34548">
    <property type="entry name" value="PROTEIN TIC 21, CHLOROPLASTIC"/>
    <property type="match status" value="1"/>
</dbReference>
<keyword evidence="2" id="KW-0732">Signal</keyword>
<gene>
    <name evidence="3" type="ORF">FisN_13Hh310</name>
</gene>
<dbReference type="PANTHER" id="PTHR34548:SF2">
    <property type="entry name" value="PROTEIN TIC 21, CHLOROPLASTIC"/>
    <property type="match status" value="1"/>
</dbReference>
<dbReference type="Proteomes" id="UP000198406">
    <property type="component" value="Unassembled WGS sequence"/>
</dbReference>
<dbReference type="OrthoDB" id="5900at2759"/>
<keyword evidence="4" id="KW-1185">Reference proteome</keyword>
<keyword evidence="1" id="KW-1133">Transmembrane helix</keyword>
<reference evidence="3 4" key="1">
    <citation type="journal article" date="2015" name="Plant Cell">
        <title>Oil accumulation by the oleaginous diatom Fistulifera solaris as revealed by the genome and transcriptome.</title>
        <authorList>
            <person name="Tanaka T."/>
            <person name="Maeda Y."/>
            <person name="Veluchamy A."/>
            <person name="Tanaka M."/>
            <person name="Abida H."/>
            <person name="Marechal E."/>
            <person name="Bowler C."/>
            <person name="Muto M."/>
            <person name="Sunaga Y."/>
            <person name="Tanaka M."/>
            <person name="Yoshino T."/>
            <person name="Taniguchi T."/>
            <person name="Fukuda Y."/>
            <person name="Nemoto M."/>
            <person name="Matsumoto M."/>
            <person name="Wong P.S."/>
            <person name="Aburatani S."/>
            <person name="Fujibuchi W."/>
        </authorList>
    </citation>
    <scope>NUCLEOTIDE SEQUENCE [LARGE SCALE GENOMIC DNA]</scope>
    <source>
        <strain evidence="3 4">JPCC DA0580</strain>
    </source>
</reference>
<evidence type="ECO:0000313" key="3">
    <source>
        <dbReference type="EMBL" id="GAX27601.1"/>
    </source>
</evidence>
<proteinExistence type="predicted"/>
<name>A0A1Z5KNL4_FISSO</name>
<keyword evidence="1" id="KW-0812">Transmembrane</keyword>
<comment type="caution">
    <text evidence="3">The sequence shown here is derived from an EMBL/GenBank/DDBJ whole genome shotgun (WGS) entry which is preliminary data.</text>
</comment>
<sequence length="256" mass="28156">MMKPLLFLLLALLTQSVQSFTARTHSLSRPLSPLSRPLLHANKNTPFDDTNDDDDEDLLIIPSYLLTASKSLRRVSWFSWWSQVILTSVSGVILGFARRTLVQRNTALSTGGTSSFFLSGIGLIVSAVSILWTWGNGSRLSRRLIRRPLPRAKAAHMLRRAVQVGVTINLVGLLVHLLAAEEIVGTLALQVLTSSSSRNAMFPEGLVQPLDILVVQANTNSLLSHFCSLASLLFYTKQIDQVDPPQSSSIRAKEPE</sequence>
<evidence type="ECO:0000256" key="1">
    <source>
        <dbReference type="SAM" id="Phobius"/>
    </source>
</evidence>
<dbReference type="InterPro" id="IPR022051">
    <property type="entry name" value="DUF3611"/>
</dbReference>
<feature type="signal peptide" evidence="2">
    <location>
        <begin position="1"/>
        <end position="19"/>
    </location>
</feature>
<organism evidence="3 4">
    <name type="scientific">Fistulifera solaris</name>
    <name type="common">Oleaginous diatom</name>
    <dbReference type="NCBI Taxonomy" id="1519565"/>
    <lineage>
        <taxon>Eukaryota</taxon>
        <taxon>Sar</taxon>
        <taxon>Stramenopiles</taxon>
        <taxon>Ochrophyta</taxon>
        <taxon>Bacillariophyta</taxon>
        <taxon>Bacillariophyceae</taxon>
        <taxon>Bacillariophycidae</taxon>
        <taxon>Naviculales</taxon>
        <taxon>Naviculaceae</taxon>
        <taxon>Fistulifera</taxon>
    </lineage>
</organism>
<evidence type="ECO:0000313" key="4">
    <source>
        <dbReference type="Proteomes" id="UP000198406"/>
    </source>
</evidence>
<evidence type="ECO:0000256" key="2">
    <source>
        <dbReference type="SAM" id="SignalP"/>
    </source>
</evidence>
<feature type="transmembrane region" description="Helical" evidence="1">
    <location>
        <begin position="78"/>
        <end position="96"/>
    </location>
</feature>
<accession>A0A1Z5KNL4</accession>
<feature type="transmembrane region" description="Helical" evidence="1">
    <location>
        <begin position="116"/>
        <end position="135"/>
    </location>
</feature>